<protein>
    <submittedName>
        <fullName evidence="1">Uncharacterized protein</fullName>
    </submittedName>
</protein>
<dbReference type="OrthoDB" id="7064103at2"/>
<gene>
    <name evidence="1" type="ORF">SAMN04489707_1001188</name>
</gene>
<keyword evidence="2" id="KW-1185">Reference proteome</keyword>
<dbReference type="EMBL" id="FPBX01000001">
    <property type="protein sequence ID" value="SFU31468.1"/>
    <property type="molecule type" value="Genomic_DNA"/>
</dbReference>
<evidence type="ECO:0000313" key="2">
    <source>
        <dbReference type="Proteomes" id="UP000183656"/>
    </source>
</evidence>
<dbReference type="Proteomes" id="UP000183656">
    <property type="component" value="Unassembled WGS sequence"/>
</dbReference>
<organism evidence="1 2">
    <name type="scientific">Paenacidovorax caeni</name>
    <dbReference type="NCBI Taxonomy" id="343013"/>
    <lineage>
        <taxon>Bacteria</taxon>
        <taxon>Pseudomonadati</taxon>
        <taxon>Pseudomonadota</taxon>
        <taxon>Betaproteobacteria</taxon>
        <taxon>Burkholderiales</taxon>
        <taxon>Comamonadaceae</taxon>
        <taxon>Paenacidovorax</taxon>
    </lineage>
</organism>
<accession>A0A1I7F5G0</accession>
<evidence type="ECO:0000313" key="1">
    <source>
        <dbReference type="EMBL" id="SFU31468.1"/>
    </source>
</evidence>
<dbReference type="RefSeq" id="WP_054255443.1">
    <property type="nucleotide sequence ID" value="NZ_CYIG01000007.1"/>
</dbReference>
<dbReference type="STRING" id="343013.SAMN04489707_1001188"/>
<proteinExistence type="predicted"/>
<reference evidence="1 2" key="1">
    <citation type="submission" date="2016-10" db="EMBL/GenBank/DDBJ databases">
        <authorList>
            <person name="de Groot N.N."/>
        </authorList>
    </citation>
    <scope>NUCLEOTIDE SEQUENCE [LARGE SCALE GENOMIC DNA]</scope>
    <source>
        <strain evidence="1 2">R-24608</strain>
    </source>
</reference>
<name>A0A1I7F5G0_9BURK</name>
<sequence>MALADIQQLLNDLVSDQDDAVAPDVRDRAIAEALVRYDADLSPLPGADVPQAHRLPVAQYAAYLLCQQLATRYSSDRDSTLAVDAARVESRARAYALRAKEYRAAYYQGTGQADPFSAAAGTGLAAAAGVVSWPRRNPRHGLVRRGV</sequence>
<dbReference type="AlphaFoldDB" id="A0A1I7F5G0"/>